<dbReference type="PANTHER" id="PTHR47976">
    <property type="entry name" value="G-TYPE LECTIN S-RECEPTOR-LIKE SERINE/THREONINE-PROTEIN KINASE SD2-5"/>
    <property type="match status" value="1"/>
</dbReference>
<reference evidence="4 5" key="1">
    <citation type="journal article" date="2020" name="Mol. Biol. Evol.">
        <title>Distinct Expression and Methylation Patterns for Genes with Different Fates following a Single Whole-Genome Duplication in Flowering Plants.</title>
        <authorList>
            <person name="Shi T."/>
            <person name="Rahmani R.S."/>
            <person name="Gugger P.F."/>
            <person name="Wang M."/>
            <person name="Li H."/>
            <person name="Zhang Y."/>
            <person name="Li Z."/>
            <person name="Wang Q."/>
            <person name="Van de Peer Y."/>
            <person name="Marchal K."/>
            <person name="Chen J."/>
        </authorList>
    </citation>
    <scope>NUCLEOTIDE SEQUENCE [LARGE SCALE GENOMIC DNA]</scope>
    <source>
        <tissue evidence="4">Leaf</tissue>
    </source>
</reference>
<gene>
    <name evidence="4" type="ORF">HUJ06_014331</name>
</gene>
<dbReference type="InterPro" id="IPR036426">
    <property type="entry name" value="Bulb-type_lectin_dom_sf"/>
</dbReference>
<evidence type="ECO:0000256" key="1">
    <source>
        <dbReference type="ARBA" id="ARBA00022729"/>
    </source>
</evidence>
<dbReference type="Proteomes" id="UP000607653">
    <property type="component" value="Unassembled WGS sequence"/>
</dbReference>
<dbReference type="SUPFAM" id="SSF51110">
    <property type="entry name" value="alpha-D-mannose-specific plant lectins"/>
    <property type="match status" value="2"/>
</dbReference>
<dbReference type="InterPro" id="IPR051343">
    <property type="entry name" value="G-type_lectin_kinases/EP1-like"/>
</dbReference>
<keyword evidence="2" id="KW-1133">Transmembrane helix</keyword>
<dbReference type="InterPro" id="IPR001480">
    <property type="entry name" value="Bulb-type_lectin_dom"/>
</dbReference>
<evidence type="ECO:0000313" key="4">
    <source>
        <dbReference type="EMBL" id="DAD40008.1"/>
    </source>
</evidence>
<dbReference type="Gene3D" id="2.90.10.10">
    <property type="entry name" value="Bulb-type lectin domain"/>
    <property type="match status" value="1"/>
</dbReference>
<evidence type="ECO:0000256" key="2">
    <source>
        <dbReference type="SAM" id="Phobius"/>
    </source>
</evidence>
<name>A0A822ZEH7_NELNU</name>
<feature type="transmembrane region" description="Helical" evidence="2">
    <location>
        <begin position="269"/>
        <end position="292"/>
    </location>
</feature>
<organism evidence="4 5">
    <name type="scientific">Nelumbo nucifera</name>
    <name type="common">Sacred lotus</name>
    <dbReference type="NCBI Taxonomy" id="4432"/>
    <lineage>
        <taxon>Eukaryota</taxon>
        <taxon>Viridiplantae</taxon>
        <taxon>Streptophyta</taxon>
        <taxon>Embryophyta</taxon>
        <taxon>Tracheophyta</taxon>
        <taxon>Spermatophyta</taxon>
        <taxon>Magnoliopsida</taxon>
        <taxon>Proteales</taxon>
        <taxon>Nelumbonaceae</taxon>
        <taxon>Nelumbo</taxon>
    </lineage>
</organism>
<dbReference type="EMBL" id="DUZY01000005">
    <property type="protein sequence ID" value="DAD40008.1"/>
    <property type="molecule type" value="Genomic_DNA"/>
</dbReference>
<feature type="domain" description="Bulb-type lectin" evidence="3">
    <location>
        <begin position="1"/>
        <end position="92"/>
    </location>
</feature>
<keyword evidence="5" id="KW-1185">Reference proteome</keyword>
<accession>A0A822ZEH7</accession>
<keyword evidence="2" id="KW-0812">Transmembrane</keyword>
<dbReference type="PANTHER" id="PTHR47976:SF7">
    <property type="entry name" value="RECEPTOR-LIKE SERINE_THREONINE-PROTEIN KINASE"/>
    <property type="match status" value="1"/>
</dbReference>
<dbReference type="PROSITE" id="PS50927">
    <property type="entry name" value="BULB_LECTIN"/>
    <property type="match status" value="1"/>
</dbReference>
<protein>
    <recommendedName>
        <fullName evidence="3">Bulb-type lectin domain-containing protein</fullName>
    </recommendedName>
</protein>
<sequence>MLDLGNFILYGSNGNIKWQSFDSPTTTILPTQRLMTDGNLVQYPIQTSDTAQHAYWSIGTADEGAGVTLNFNEDGHLYLHNGTGFQIKTLYARENSTNETIFYRLTIDVDGIIRLYANSLDQKSDWSVKWFSLTNRCDPKGLSICSCLDGFDFIDPSQHWLGCREDQNLILSLYRSDNIQWESNPYSIINLSEVEDCNDNCLSDCYCEVAFFKDKECRKQKLLLRYGRRNMDDTTIVLVKVGRRSESRSDPLTTAEAETRGSKAQSRNAILFVGVAFIIRPIILLAISVVLIRKMKNLQRSHKNRLCGSVFRGTIAKG</sequence>
<evidence type="ECO:0000313" key="5">
    <source>
        <dbReference type="Proteomes" id="UP000607653"/>
    </source>
</evidence>
<keyword evidence="2" id="KW-0472">Membrane</keyword>
<comment type="caution">
    <text evidence="4">The sequence shown here is derived from an EMBL/GenBank/DDBJ whole genome shotgun (WGS) entry which is preliminary data.</text>
</comment>
<proteinExistence type="predicted"/>
<evidence type="ECO:0000259" key="3">
    <source>
        <dbReference type="PROSITE" id="PS50927"/>
    </source>
</evidence>
<keyword evidence="1" id="KW-0732">Signal</keyword>
<dbReference type="AlphaFoldDB" id="A0A822ZEH7"/>